<dbReference type="PANTHER" id="PTHR33451">
    <property type="entry name" value="MALATE-2H(+)/NA(+)-LACTATE ANTIPORTER"/>
    <property type="match status" value="1"/>
</dbReference>
<dbReference type="GO" id="GO:0005886">
    <property type="term" value="C:plasma membrane"/>
    <property type="evidence" value="ECO:0007669"/>
    <property type="project" value="UniProtKB-SubCell"/>
</dbReference>
<dbReference type="NCBIfam" id="TIGR00931">
    <property type="entry name" value="antiport_nhaC"/>
    <property type="match status" value="1"/>
</dbReference>
<feature type="transmembrane region" description="Helical" evidence="9">
    <location>
        <begin position="33"/>
        <end position="50"/>
    </location>
</feature>
<keyword evidence="3" id="KW-0050">Antiport</keyword>
<evidence type="ECO:0000256" key="2">
    <source>
        <dbReference type="ARBA" id="ARBA00022448"/>
    </source>
</evidence>
<proteinExistence type="inferred from homology"/>
<dbReference type="InterPro" id="IPR018461">
    <property type="entry name" value="Na/H_Antiport_NhaC-like_C"/>
</dbReference>
<evidence type="ECO:0000256" key="8">
    <source>
        <dbReference type="ARBA" id="ARBA00038435"/>
    </source>
</evidence>
<feature type="transmembrane region" description="Helical" evidence="9">
    <location>
        <begin position="71"/>
        <end position="88"/>
    </location>
</feature>
<reference evidence="11" key="1">
    <citation type="submission" date="2023-10" db="EMBL/GenBank/DDBJ databases">
        <title>Screening of Alkalihalophilus pseudofirmusBZ-TG-HK211 and Its Alleviation of Salt Stress on Rapeseed Growth.</title>
        <authorList>
            <person name="Zhao B."/>
            <person name="Guo T."/>
        </authorList>
    </citation>
    <scope>NUCLEOTIDE SEQUENCE</scope>
    <source>
        <strain evidence="11">BZ-TG-HK211</strain>
    </source>
</reference>
<dbReference type="PANTHER" id="PTHR33451:SF6">
    <property type="entry name" value="NA(+)_H(+) ANTIPORTER NHAC"/>
    <property type="match status" value="1"/>
</dbReference>
<name>A0AAJ2L094_ALKPS</name>
<dbReference type="InterPro" id="IPR004770">
    <property type="entry name" value="Na/H_antiport_NhaC"/>
</dbReference>
<accession>A0AAJ2L094</accession>
<keyword evidence="5 9" id="KW-0812">Transmembrane</keyword>
<gene>
    <name evidence="11" type="primary">nhaC</name>
    <name evidence="11" type="ORF">RYX45_02545</name>
</gene>
<evidence type="ECO:0000256" key="5">
    <source>
        <dbReference type="ARBA" id="ARBA00022692"/>
    </source>
</evidence>
<sequence>MEKKATVGFTLLLLGIMMAIIITSMFVLKVEPHIPLVVCLLIAAVFGRYLRVGWNDLESAMIDGLKIGIKPIFILALVGIVIAVWMMSGTVPTLLFYGLSIISPEWFAVSTLFICMIVSSFTGSSFTTVGTIGVAMMGIGTALGIDPAIAAGAVVCGACFGDKMSPLSDTTNFAPGIVGVDLFDHIRHLLWTTVPSFVITVILFLMIGRSQTTSTTQDIQAMLTALDSQFTLSVLTLLSPLLVVILAMRRFPTIPVLAVGILTGIITAAFVQGNADVARWFTIIQNGFSMETGNEVIDGIVNRGGLQSMMWSISLVMIALTLGGVIQRIGVIDTLLQSLTRKISSRGHLIAATATSSIGVNVVTGEQYLSILLPGKTFESFYTKLNVAKKNLSRTLEDAGTLVNPLIPWGVSGAFFASTLGVDVIDYLPFAFFLFLSPFMTILFGYLGIGVGKEQSLANKRG</sequence>
<dbReference type="InterPro" id="IPR052180">
    <property type="entry name" value="NhaC_Na-H+_Antiporter"/>
</dbReference>
<keyword evidence="2" id="KW-0813">Transport</keyword>
<dbReference type="Pfam" id="PF03553">
    <property type="entry name" value="Na_H_antiporter"/>
    <property type="match status" value="1"/>
</dbReference>
<keyword evidence="7 9" id="KW-0472">Membrane</keyword>
<evidence type="ECO:0000256" key="1">
    <source>
        <dbReference type="ARBA" id="ARBA00004651"/>
    </source>
</evidence>
<organism evidence="11 12">
    <name type="scientific">Alkalihalophilus pseudofirmus</name>
    <name type="common">Bacillus pseudofirmus</name>
    <dbReference type="NCBI Taxonomy" id="79885"/>
    <lineage>
        <taxon>Bacteria</taxon>
        <taxon>Bacillati</taxon>
        <taxon>Bacillota</taxon>
        <taxon>Bacilli</taxon>
        <taxon>Bacillales</taxon>
        <taxon>Bacillaceae</taxon>
        <taxon>Alkalihalophilus</taxon>
    </lineage>
</organism>
<feature type="transmembrane region" description="Helical" evidence="9">
    <location>
        <begin position="254"/>
        <end position="271"/>
    </location>
</feature>
<dbReference type="AlphaFoldDB" id="A0AAJ2L094"/>
<evidence type="ECO:0000313" key="11">
    <source>
        <dbReference type="EMBL" id="MDV2884040.1"/>
    </source>
</evidence>
<feature type="transmembrane region" description="Helical" evidence="9">
    <location>
        <begin position="427"/>
        <end position="451"/>
    </location>
</feature>
<feature type="transmembrane region" description="Helical" evidence="9">
    <location>
        <begin position="399"/>
        <end position="421"/>
    </location>
</feature>
<keyword evidence="4" id="KW-1003">Cell membrane</keyword>
<comment type="similarity">
    <text evidence="8">Belongs to the NhaC Na(+)/H(+) (TC 2.A.35) antiporter family.</text>
</comment>
<feature type="transmembrane region" description="Helical" evidence="9">
    <location>
        <begin position="228"/>
        <end position="247"/>
    </location>
</feature>
<evidence type="ECO:0000256" key="9">
    <source>
        <dbReference type="SAM" id="Phobius"/>
    </source>
</evidence>
<dbReference type="GO" id="GO:0015297">
    <property type="term" value="F:antiporter activity"/>
    <property type="evidence" value="ECO:0007669"/>
    <property type="project" value="UniProtKB-KW"/>
</dbReference>
<comment type="caution">
    <text evidence="11">The sequence shown here is derived from an EMBL/GenBank/DDBJ whole genome shotgun (WGS) entry which is preliminary data.</text>
</comment>
<feature type="transmembrane region" description="Helical" evidence="9">
    <location>
        <begin position="7"/>
        <end position="27"/>
    </location>
</feature>
<evidence type="ECO:0000313" key="12">
    <source>
        <dbReference type="Proteomes" id="UP001285636"/>
    </source>
</evidence>
<evidence type="ECO:0000256" key="6">
    <source>
        <dbReference type="ARBA" id="ARBA00022989"/>
    </source>
</evidence>
<dbReference type="EMBL" id="JAWJAY010000001">
    <property type="protein sequence ID" value="MDV2884040.1"/>
    <property type="molecule type" value="Genomic_DNA"/>
</dbReference>
<evidence type="ECO:0000256" key="7">
    <source>
        <dbReference type="ARBA" id="ARBA00023136"/>
    </source>
</evidence>
<feature type="transmembrane region" description="Helical" evidence="9">
    <location>
        <begin position="189"/>
        <end position="208"/>
    </location>
</feature>
<dbReference type="RefSeq" id="WP_323465791.1">
    <property type="nucleotide sequence ID" value="NZ_CP144224.1"/>
</dbReference>
<comment type="subcellular location">
    <subcellularLocation>
        <location evidence="1">Cell membrane</location>
        <topology evidence="1">Multi-pass membrane protein</topology>
    </subcellularLocation>
</comment>
<evidence type="ECO:0000256" key="4">
    <source>
        <dbReference type="ARBA" id="ARBA00022475"/>
    </source>
</evidence>
<feature type="transmembrane region" description="Helical" evidence="9">
    <location>
        <begin position="94"/>
        <end position="118"/>
    </location>
</feature>
<dbReference type="Proteomes" id="UP001285636">
    <property type="component" value="Unassembled WGS sequence"/>
</dbReference>
<keyword evidence="6 9" id="KW-1133">Transmembrane helix</keyword>
<feature type="transmembrane region" description="Helical" evidence="9">
    <location>
        <begin position="311"/>
        <end position="336"/>
    </location>
</feature>
<protein>
    <submittedName>
        <fullName evidence="11">Na+/H+ antiporter NhaC</fullName>
    </submittedName>
</protein>
<feature type="domain" description="Na+/H+ antiporter NhaC-like C-terminal" evidence="10">
    <location>
        <begin position="157"/>
        <end position="449"/>
    </location>
</feature>
<evidence type="ECO:0000256" key="3">
    <source>
        <dbReference type="ARBA" id="ARBA00022449"/>
    </source>
</evidence>
<evidence type="ECO:0000259" key="10">
    <source>
        <dbReference type="Pfam" id="PF03553"/>
    </source>
</evidence>